<dbReference type="EMBL" id="JAZHXI010000012">
    <property type="protein sequence ID" value="KAL2065188.1"/>
    <property type="molecule type" value="Genomic_DNA"/>
</dbReference>
<accession>A0ABR4C5H8</accession>
<name>A0ABR4C5H8_9HELO</name>
<keyword evidence="2" id="KW-1185">Reference proteome</keyword>
<evidence type="ECO:0000313" key="1">
    <source>
        <dbReference type="EMBL" id="KAL2065188.1"/>
    </source>
</evidence>
<protein>
    <submittedName>
        <fullName evidence="1">Uncharacterized protein</fullName>
    </submittedName>
</protein>
<organism evidence="1 2">
    <name type="scientific">Oculimacula yallundae</name>
    <dbReference type="NCBI Taxonomy" id="86028"/>
    <lineage>
        <taxon>Eukaryota</taxon>
        <taxon>Fungi</taxon>
        <taxon>Dikarya</taxon>
        <taxon>Ascomycota</taxon>
        <taxon>Pezizomycotina</taxon>
        <taxon>Leotiomycetes</taxon>
        <taxon>Helotiales</taxon>
        <taxon>Ploettnerulaceae</taxon>
        <taxon>Oculimacula</taxon>
    </lineage>
</organism>
<sequence length="9" mass="1039">MAENLDIFS</sequence>
<gene>
    <name evidence="1" type="ORF">VTL71DRAFT_2857</name>
</gene>
<reference evidence="1 2" key="1">
    <citation type="journal article" date="2024" name="Commun. Biol.">
        <title>Comparative genomic analysis of thermophilic fungi reveals convergent evolutionary adaptations and gene losses.</title>
        <authorList>
            <person name="Steindorff A.S."/>
            <person name="Aguilar-Pontes M.V."/>
            <person name="Robinson A.J."/>
            <person name="Andreopoulos B."/>
            <person name="LaButti K."/>
            <person name="Kuo A."/>
            <person name="Mondo S."/>
            <person name="Riley R."/>
            <person name="Otillar R."/>
            <person name="Haridas S."/>
            <person name="Lipzen A."/>
            <person name="Grimwood J."/>
            <person name="Schmutz J."/>
            <person name="Clum A."/>
            <person name="Reid I.D."/>
            <person name="Moisan M.C."/>
            <person name="Butler G."/>
            <person name="Nguyen T.T.M."/>
            <person name="Dewar K."/>
            <person name="Conant G."/>
            <person name="Drula E."/>
            <person name="Henrissat B."/>
            <person name="Hansel C."/>
            <person name="Singer S."/>
            <person name="Hutchinson M.I."/>
            <person name="de Vries R.P."/>
            <person name="Natvig D.O."/>
            <person name="Powell A.J."/>
            <person name="Tsang A."/>
            <person name="Grigoriev I.V."/>
        </authorList>
    </citation>
    <scope>NUCLEOTIDE SEQUENCE [LARGE SCALE GENOMIC DNA]</scope>
    <source>
        <strain evidence="1 2">CBS 494.80</strain>
    </source>
</reference>
<comment type="caution">
    <text evidence="1">The sequence shown here is derived from an EMBL/GenBank/DDBJ whole genome shotgun (WGS) entry which is preliminary data.</text>
</comment>
<proteinExistence type="predicted"/>
<dbReference type="Proteomes" id="UP001595075">
    <property type="component" value="Unassembled WGS sequence"/>
</dbReference>
<evidence type="ECO:0000313" key="2">
    <source>
        <dbReference type="Proteomes" id="UP001595075"/>
    </source>
</evidence>